<comment type="caution">
    <text evidence="7">The sequence shown here is derived from an EMBL/GenBank/DDBJ whole genome shotgun (WGS) entry which is preliminary data.</text>
</comment>
<dbReference type="AlphaFoldDB" id="A0AAD2D155"/>
<organism evidence="7 8">
    <name type="scientific">Euplotes crassus</name>
    <dbReference type="NCBI Taxonomy" id="5936"/>
    <lineage>
        <taxon>Eukaryota</taxon>
        <taxon>Sar</taxon>
        <taxon>Alveolata</taxon>
        <taxon>Ciliophora</taxon>
        <taxon>Intramacronucleata</taxon>
        <taxon>Spirotrichea</taxon>
        <taxon>Hypotrichia</taxon>
        <taxon>Euplotida</taxon>
        <taxon>Euplotidae</taxon>
        <taxon>Moneuplotes</taxon>
    </lineage>
</organism>
<evidence type="ECO:0000313" key="8">
    <source>
        <dbReference type="Proteomes" id="UP001295684"/>
    </source>
</evidence>
<accession>A0AAD2D155</accession>
<evidence type="ECO:0000313" key="7">
    <source>
        <dbReference type="EMBL" id="CAI2375938.1"/>
    </source>
</evidence>
<keyword evidence="8" id="KW-1185">Reference proteome</keyword>
<dbReference type="GO" id="GO:0005881">
    <property type="term" value="C:cytoplasmic microtubule"/>
    <property type="evidence" value="ECO:0007669"/>
    <property type="project" value="TreeGrafter"/>
</dbReference>
<dbReference type="Pfam" id="PF15239">
    <property type="entry name" value="CFAP96-like"/>
    <property type="match status" value="1"/>
</dbReference>
<feature type="compositionally biased region" description="Basic and acidic residues" evidence="6">
    <location>
        <begin position="266"/>
        <end position="277"/>
    </location>
</feature>
<keyword evidence="2" id="KW-0963">Cytoplasm</keyword>
<name>A0AAD2D155_EUPCR</name>
<dbReference type="InterPro" id="IPR029358">
    <property type="entry name" value="CFAP96"/>
</dbReference>
<evidence type="ECO:0000256" key="1">
    <source>
        <dbReference type="ARBA" id="ARBA00004300"/>
    </source>
</evidence>
<comment type="subcellular location">
    <subcellularLocation>
        <location evidence="1">Cytoplasm</location>
        <location evidence="1">Cytoskeleton</location>
        <location evidence="1">Microtubule organizing center</location>
        <location evidence="1">Centrosome</location>
    </subcellularLocation>
</comment>
<proteinExistence type="inferred from homology"/>
<feature type="region of interest" description="Disordered" evidence="6">
    <location>
        <begin position="238"/>
        <end position="316"/>
    </location>
</feature>
<reference evidence="7" key="1">
    <citation type="submission" date="2023-07" db="EMBL/GenBank/DDBJ databases">
        <authorList>
            <consortium name="AG Swart"/>
            <person name="Singh M."/>
            <person name="Singh A."/>
            <person name="Seah K."/>
            <person name="Emmerich C."/>
        </authorList>
    </citation>
    <scope>NUCLEOTIDE SEQUENCE</scope>
    <source>
        <strain evidence="7">DP1</strain>
    </source>
</reference>
<gene>
    <name evidence="7" type="ORF">ECRASSUSDP1_LOCUS17305</name>
</gene>
<dbReference type="GO" id="GO:0005813">
    <property type="term" value="C:centrosome"/>
    <property type="evidence" value="ECO:0007669"/>
    <property type="project" value="UniProtKB-SubCell"/>
</dbReference>
<dbReference type="PANTHER" id="PTHR31144">
    <property type="entry name" value="UPF0602 PROTEIN C4ORF47"/>
    <property type="match status" value="1"/>
</dbReference>
<protein>
    <recommendedName>
        <fullName evidence="5">Cilia-and flagella-associated protein 96</fullName>
    </recommendedName>
</protein>
<dbReference type="PANTHER" id="PTHR31144:SF1">
    <property type="entry name" value="UPF0602 PROTEIN C4ORF47"/>
    <property type="match status" value="1"/>
</dbReference>
<sequence length="316" mass="36302">MTLETDFNKSRKFYKDLNTLSMKQRNGLFSDPISLAVGDVHYVAPTRKIVRKDKGPNKSKGFFTSKMKVGRNDHALFSNPKYNAISDPYNEPCKSLQLRSSVEKIKKRPFTAGGRVKQKNPTSFHCGPVKEKENKRIGAGNVRLREPNFVTSKSKVGGGKTTPGVCMGGKTIKYIEDDYDREKDYKREQSRRHKEKIPKPFASTVKQRTTFTKDEQCYTIEGLTLKLKKELYNYDKVKHPQPFRPSNPAKKGYNKTLEQFPSYTEDPGRPAKKESTKHYAAQTGKWRPTARSKSKPCPSIVENPKNKRQLNYSRFY</sequence>
<comment type="similarity">
    <text evidence="4">Belongs to the CFAP96 family.</text>
</comment>
<dbReference type="EMBL" id="CAMPGE010017458">
    <property type="protein sequence ID" value="CAI2375938.1"/>
    <property type="molecule type" value="Genomic_DNA"/>
</dbReference>
<keyword evidence="3" id="KW-0206">Cytoskeleton</keyword>
<evidence type="ECO:0000256" key="3">
    <source>
        <dbReference type="ARBA" id="ARBA00023212"/>
    </source>
</evidence>
<evidence type="ECO:0000256" key="5">
    <source>
        <dbReference type="ARBA" id="ARBA00035693"/>
    </source>
</evidence>
<dbReference type="Proteomes" id="UP001295684">
    <property type="component" value="Unassembled WGS sequence"/>
</dbReference>
<evidence type="ECO:0000256" key="4">
    <source>
        <dbReference type="ARBA" id="ARBA00035656"/>
    </source>
</evidence>
<evidence type="ECO:0000256" key="2">
    <source>
        <dbReference type="ARBA" id="ARBA00022490"/>
    </source>
</evidence>
<evidence type="ECO:0000256" key="6">
    <source>
        <dbReference type="SAM" id="MobiDB-lite"/>
    </source>
</evidence>